<feature type="transmembrane region" description="Helical" evidence="7">
    <location>
        <begin position="412"/>
        <end position="435"/>
    </location>
</feature>
<dbReference type="InterPro" id="IPR020846">
    <property type="entry name" value="MFS_dom"/>
</dbReference>
<comment type="caution">
    <text evidence="9">The sequence shown here is derived from an EMBL/GenBank/DDBJ whole genome shotgun (WGS) entry which is preliminary data.</text>
</comment>
<dbReference type="AlphaFoldDB" id="A0A814TUK8"/>
<dbReference type="SUPFAM" id="SSF103473">
    <property type="entry name" value="MFS general substrate transporter"/>
    <property type="match status" value="1"/>
</dbReference>
<feature type="transmembrane region" description="Helical" evidence="7">
    <location>
        <begin position="322"/>
        <end position="343"/>
    </location>
</feature>
<feature type="transmembrane region" description="Helical" evidence="7">
    <location>
        <begin position="181"/>
        <end position="202"/>
    </location>
</feature>
<feature type="transmembrane region" description="Helical" evidence="7">
    <location>
        <begin position="12"/>
        <end position="34"/>
    </location>
</feature>
<comment type="subcellular location">
    <subcellularLocation>
        <location evidence="1">Membrane</location>
        <topology evidence="1">Multi-pass membrane protein</topology>
    </subcellularLocation>
</comment>
<dbReference type="PANTHER" id="PTHR11662">
    <property type="entry name" value="SOLUTE CARRIER FAMILY 17"/>
    <property type="match status" value="1"/>
</dbReference>
<evidence type="ECO:0000259" key="8">
    <source>
        <dbReference type="PROSITE" id="PS50850"/>
    </source>
</evidence>
<feature type="domain" description="Major facilitator superfamily (MFS) profile" evidence="8">
    <location>
        <begin position="21"/>
        <end position="473"/>
    </location>
</feature>
<evidence type="ECO:0000313" key="11">
    <source>
        <dbReference type="Proteomes" id="UP000663828"/>
    </source>
</evidence>
<dbReference type="GO" id="GO:0015293">
    <property type="term" value="F:symporter activity"/>
    <property type="evidence" value="ECO:0007669"/>
    <property type="project" value="UniProtKB-KW"/>
</dbReference>
<accession>A0A814TUK8</accession>
<dbReference type="InterPro" id="IPR011701">
    <property type="entry name" value="MFS"/>
</dbReference>
<feature type="transmembrane region" description="Helical" evidence="7">
    <location>
        <begin position="447"/>
        <end position="469"/>
    </location>
</feature>
<gene>
    <name evidence="9" type="ORF">EDS130_LOCUS23426</name>
    <name evidence="10" type="ORF">XAT740_LOCUS42715</name>
</gene>
<dbReference type="Gene3D" id="1.20.1250.20">
    <property type="entry name" value="MFS general substrate transporter like domains"/>
    <property type="match status" value="2"/>
</dbReference>
<protein>
    <recommendedName>
        <fullName evidence="8">Major facilitator superfamily (MFS) profile domain-containing protein</fullName>
    </recommendedName>
</protein>
<organism evidence="9 12">
    <name type="scientific">Adineta ricciae</name>
    <name type="common">Rotifer</name>
    <dbReference type="NCBI Taxonomy" id="249248"/>
    <lineage>
        <taxon>Eukaryota</taxon>
        <taxon>Metazoa</taxon>
        <taxon>Spiralia</taxon>
        <taxon>Gnathifera</taxon>
        <taxon>Rotifera</taxon>
        <taxon>Eurotatoria</taxon>
        <taxon>Bdelloidea</taxon>
        <taxon>Adinetida</taxon>
        <taxon>Adinetidae</taxon>
        <taxon>Adineta</taxon>
    </lineage>
</organism>
<dbReference type="InterPro" id="IPR036259">
    <property type="entry name" value="MFS_trans_sf"/>
</dbReference>
<feature type="transmembrane region" description="Helical" evidence="7">
    <location>
        <begin position="120"/>
        <end position="140"/>
    </location>
</feature>
<keyword evidence="6 7" id="KW-0472">Membrane</keyword>
<sequence length="507" mass="55704">MKQMDVERTKSVSFWCSIRVAVAFVGFLGMIAHYSQKISVGIALVCMVNHSAIATPQNSLSKTLAPTNLNCPVLSNAAKIEGPYPWSKNVQGIVLGGYFWGYLITEVPGGYLAGRYGARFIFGGAMIIASLFSVVIPWGASIHWGIVWFLRLIVGLAHGVIWPSMAVIMSHWAPPNERGKLVGFMNAGAQIGNVITLSIGGLMCSWDFAGGWPLIYYSTGVLGLVWGIFWIIFYADSPRDQRCISNSEKEYILHETQQQLSNHSKNEFQAPWKAILTSPACWALFAVHTCNNWGTYTFLTSIPKYMAEVLKFDIKSNGFLSSLPYIMFWFNINLSGAIADMLIRKEKLTRTRTRQVFNVLGNLFPAIFVIGLAFMTCETKYVAVTLLTIGVTFTGCCYGGGFMLTANDIAPAYAGIIFGISNTFATLPGIISPYVVGALTERDPNNWRYVFFICAAIYIIGMIVFLFIGSGDVQPWALKDADKSTIPEAVPLAEPVPAAPSKTLDEP</sequence>
<evidence type="ECO:0000313" key="9">
    <source>
        <dbReference type="EMBL" id="CAF1166154.1"/>
    </source>
</evidence>
<dbReference type="EMBL" id="CAJNOJ010000128">
    <property type="protein sequence ID" value="CAF1166154.1"/>
    <property type="molecule type" value="Genomic_DNA"/>
</dbReference>
<dbReference type="GO" id="GO:0016020">
    <property type="term" value="C:membrane"/>
    <property type="evidence" value="ECO:0007669"/>
    <property type="project" value="UniProtKB-SubCell"/>
</dbReference>
<dbReference type="CDD" id="cd17318">
    <property type="entry name" value="MFS_SLC17"/>
    <property type="match status" value="1"/>
</dbReference>
<dbReference type="PANTHER" id="PTHR11662:SF399">
    <property type="entry name" value="FI19708P1-RELATED"/>
    <property type="match status" value="1"/>
</dbReference>
<feature type="transmembrane region" description="Helical" evidence="7">
    <location>
        <begin position="381"/>
        <end position="405"/>
    </location>
</feature>
<evidence type="ECO:0000256" key="3">
    <source>
        <dbReference type="ARBA" id="ARBA00022692"/>
    </source>
</evidence>
<dbReference type="OrthoDB" id="2985014at2759"/>
<evidence type="ECO:0000256" key="4">
    <source>
        <dbReference type="ARBA" id="ARBA00022847"/>
    </source>
</evidence>
<evidence type="ECO:0000313" key="12">
    <source>
        <dbReference type="Proteomes" id="UP000663852"/>
    </source>
</evidence>
<evidence type="ECO:0000256" key="2">
    <source>
        <dbReference type="ARBA" id="ARBA00022448"/>
    </source>
</evidence>
<dbReference type="Proteomes" id="UP000663828">
    <property type="component" value="Unassembled WGS sequence"/>
</dbReference>
<reference evidence="9" key="1">
    <citation type="submission" date="2021-02" db="EMBL/GenBank/DDBJ databases">
        <authorList>
            <person name="Nowell W R."/>
        </authorList>
    </citation>
    <scope>NUCLEOTIDE SEQUENCE</scope>
</reference>
<feature type="transmembrane region" description="Helical" evidence="7">
    <location>
        <begin position="146"/>
        <end position="169"/>
    </location>
</feature>
<dbReference type="Pfam" id="PF07690">
    <property type="entry name" value="MFS_1"/>
    <property type="match status" value="1"/>
</dbReference>
<dbReference type="FunFam" id="1.20.1250.20:FF:000003">
    <property type="entry name" value="Solute carrier family 17 member 3"/>
    <property type="match status" value="1"/>
</dbReference>
<dbReference type="PROSITE" id="PS50850">
    <property type="entry name" value="MFS"/>
    <property type="match status" value="1"/>
</dbReference>
<evidence type="ECO:0000313" key="10">
    <source>
        <dbReference type="EMBL" id="CAF1548624.1"/>
    </source>
</evidence>
<proteinExistence type="predicted"/>
<dbReference type="GO" id="GO:0006820">
    <property type="term" value="P:monoatomic anion transport"/>
    <property type="evidence" value="ECO:0007669"/>
    <property type="project" value="TreeGrafter"/>
</dbReference>
<keyword evidence="11" id="KW-1185">Reference proteome</keyword>
<name>A0A814TUK8_ADIRI</name>
<keyword evidence="5 7" id="KW-1133">Transmembrane helix</keyword>
<keyword evidence="4" id="KW-0769">Symport</keyword>
<keyword evidence="3 7" id="KW-0812">Transmembrane</keyword>
<dbReference type="InterPro" id="IPR050382">
    <property type="entry name" value="MFS_Na/Anion_cotransporter"/>
</dbReference>
<dbReference type="Proteomes" id="UP000663852">
    <property type="component" value="Unassembled WGS sequence"/>
</dbReference>
<evidence type="ECO:0000256" key="1">
    <source>
        <dbReference type="ARBA" id="ARBA00004141"/>
    </source>
</evidence>
<dbReference type="EMBL" id="CAJNOR010005157">
    <property type="protein sequence ID" value="CAF1548624.1"/>
    <property type="molecule type" value="Genomic_DNA"/>
</dbReference>
<feature type="transmembrane region" description="Helical" evidence="7">
    <location>
        <begin position="355"/>
        <end position="375"/>
    </location>
</feature>
<feature type="transmembrane region" description="Helical" evidence="7">
    <location>
        <begin position="214"/>
        <end position="235"/>
    </location>
</feature>
<evidence type="ECO:0000256" key="5">
    <source>
        <dbReference type="ARBA" id="ARBA00022989"/>
    </source>
</evidence>
<dbReference type="FunFam" id="1.20.1250.20:FF:000423">
    <property type="entry name" value="Putative inorganic phosphate cotransporter-like Protein"/>
    <property type="match status" value="1"/>
</dbReference>
<evidence type="ECO:0000256" key="6">
    <source>
        <dbReference type="ARBA" id="ARBA00023136"/>
    </source>
</evidence>
<evidence type="ECO:0000256" key="7">
    <source>
        <dbReference type="SAM" id="Phobius"/>
    </source>
</evidence>
<keyword evidence="2" id="KW-0813">Transport</keyword>
<feature type="transmembrane region" description="Helical" evidence="7">
    <location>
        <begin position="93"/>
        <end position="113"/>
    </location>
</feature>